<organism evidence="3 4">
    <name type="scientific">Fimbriimonas ginsengisoli Gsoil 348</name>
    <dbReference type="NCBI Taxonomy" id="661478"/>
    <lineage>
        <taxon>Bacteria</taxon>
        <taxon>Bacillati</taxon>
        <taxon>Armatimonadota</taxon>
        <taxon>Fimbriimonadia</taxon>
        <taxon>Fimbriimonadales</taxon>
        <taxon>Fimbriimonadaceae</taxon>
        <taxon>Fimbriimonas</taxon>
    </lineage>
</organism>
<dbReference type="InterPro" id="IPR025565">
    <property type="entry name" value="DUF4328"/>
</dbReference>
<feature type="transmembrane region" description="Helical" evidence="1">
    <location>
        <begin position="335"/>
        <end position="359"/>
    </location>
</feature>
<evidence type="ECO:0000256" key="1">
    <source>
        <dbReference type="SAM" id="Phobius"/>
    </source>
</evidence>
<dbReference type="Pfam" id="PF14219">
    <property type="entry name" value="DUF4328"/>
    <property type="match status" value="1"/>
</dbReference>
<accession>A0A068NJW5</accession>
<keyword evidence="1" id="KW-0812">Transmembrane</keyword>
<protein>
    <recommendedName>
        <fullName evidence="2">DUF4328 domain-containing protein</fullName>
    </recommendedName>
</protein>
<keyword evidence="1" id="KW-1133">Transmembrane helix</keyword>
<feature type="transmembrane region" description="Helical" evidence="1">
    <location>
        <begin position="163"/>
        <end position="186"/>
    </location>
</feature>
<feature type="transmembrane region" description="Helical" evidence="1">
    <location>
        <begin position="246"/>
        <end position="270"/>
    </location>
</feature>
<keyword evidence="1" id="KW-0472">Membrane</keyword>
<feature type="transmembrane region" description="Helical" evidence="1">
    <location>
        <begin position="387"/>
        <end position="406"/>
    </location>
</feature>
<dbReference type="Proteomes" id="UP000027982">
    <property type="component" value="Chromosome"/>
</dbReference>
<keyword evidence="4" id="KW-1185">Reference proteome</keyword>
<dbReference type="EMBL" id="CP007139">
    <property type="protein sequence ID" value="AIE83747.1"/>
    <property type="molecule type" value="Genomic_DNA"/>
</dbReference>
<dbReference type="STRING" id="661478.OP10G_0379"/>
<evidence type="ECO:0000313" key="3">
    <source>
        <dbReference type="EMBL" id="AIE83747.1"/>
    </source>
</evidence>
<reference evidence="3 4" key="1">
    <citation type="journal article" date="2014" name="PLoS ONE">
        <title>The first complete genome sequence of the class fimbriimonadia in the phylum armatimonadetes.</title>
        <authorList>
            <person name="Hu Z.Y."/>
            <person name="Wang Y.Z."/>
            <person name="Im W.T."/>
            <person name="Wang S.Y."/>
            <person name="Zhao G.P."/>
            <person name="Zheng H.J."/>
            <person name="Quan Z.X."/>
        </authorList>
    </citation>
    <scope>NUCLEOTIDE SEQUENCE [LARGE SCALE GENOMIC DNA]</scope>
    <source>
        <strain evidence="3">Gsoil 348</strain>
    </source>
</reference>
<dbReference type="KEGG" id="fgi:OP10G_0379"/>
<evidence type="ECO:0000313" key="4">
    <source>
        <dbReference type="Proteomes" id="UP000027982"/>
    </source>
</evidence>
<dbReference type="OrthoDB" id="4174975at2"/>
<gene>
    <name evidence="3" type="ORF">OP10G_0379</name>
</gene>
<feature type="transmembrane region" description="Helical" evidence="1">
    <location>
        <begin position="290"/>
        <end position="311"/>
    </location>
</feature>
<sequence>MTSYLVVLSASGKPREALRLARRLQALGLPVWVRSSETGVNTSTERELAQAMEASSGVVILVDSDQISFAALQDLKCASRFDLPMIAIRDQGNAQVPQAAATFELSELTSADLLDVIRPEAEEKMAALDGPPPVHFLPNPESARAAAANHIGGYRNPDPGSRWAIVLLAFALAVSLMETWHSIATFFLLDKDSPERLFYHASEIDFWSIVFLASTVIAGIPYLIWFNRSYKNLITLGNSDLQYTPAMATGGYFIPLANLYIPAATMQTLWKGTDTSGSLSDLYAWKKSDGSVLVGFWWAWWLAAMIVPRLARQEVQRLSHVTDEKLKADGFRSALSFYIFADLAQILAAICIIAIVVTIGNRMWDRYRRYSTEIAGVTPEPRPKSNWAGQIVVGAILLTGLIFVGVTHQSTNQLPPTEWHSIEQRENGFSVEMPGQMVPQGSLPEPGRHQLLSSTPYGGFMVVEESSDEAFPSDLTFEQLKSVANLALKPLVEAVGKIQGEPSRAMVNGKLGVQMDFTPIDSGSGKKWTFGQAIFLLKGKHFFCLLAFGAPDKHVTDDAARFISSFRAVD</sequence>
<name>A0A068NJW5_FIMGI</name>
<dbReference type="HOGENOM" id="CLU_477984_0_0_0"/>
<feature type="transmembrane region" description="Helical" evidence="1">
    <location>
        <begin position="206"/>
        <end position="225"/>
    </location>
</feature>
<dbReference type="AlphaFoldDB" id="A0A068NJW5"/>
<dbReference type="RefSeq" id="WP_025227583.1">
    <property type="nucleotide sequence ID" value="NZ_CP007139.1"/>
</dbReference>
<proteinExistence type="predicted"/>
<feature type="domain" description="DUF4328" evidence="2">
    <location>
        <begin position="207"/>
        <end position="359"/>
    </location>
</feature>
<evidence type="ECO:0000259" key="2">
    <source>
        <dbReference type="Pfam" id="PF14219"/>
    </source>
</evidence>